<dbReference type="PANTHER" id="PTHR15135">
    <property type="entry name" value="STAC"/>
    <property type="match status" value="1"/>
</dbReference>
<dbReference type="SMART" id="SM00326">
    <property type="entry name" value="SH3"/>
    <property type="match status" value="1"/>
</dbReference>
<evidence type="ECO:0000256" key="2">
    <source>
        <dbReference type="ARBA" id="ARBA00004496"/>
    </source>
</evidence>
<accession>A0A8B9REX5</accession>
<keyword evidence="3 9" id="KW-0728">SH3 domain</keyword>
<dbReference type="GO" id="GO:0005886">
    <property type="term" value="C:plasma membrane"/>
    <property type="evidence" value="ECO:0007669"/>
    <property type="project" value="UniProtKB-SubCell"/>
</dbReference>
<evidence type="ECO:0000313" key="12">
    <source>
        <dbReference type="Proteomes" id="UP000694621"/>
    </source>
</evidence>
<evidence type="ECO:0000256" key="4">
    <source>
        <dbReference type="ARBA" id="ARBA00022475"/>
    </source>
</evidence>
<dbReference type="GO" id="GO:0044325">
    <property type="term" value="F:transmembrane transporter binding"/>
    <property type="evidence" value="ECO:0007669"/>
    <property type="project" value="TreeGrafter"/>
</dbReference>
<dbReference type="Gene3D" id="2.30.30.40">
    <property type="entry name" value="SH3 Domains"/>
    <property type="match status" value="1"/>
</dbReference>
<comment type="subcellular location">
    <subcellularLocation>
        <location evidence="1">Cell membrane</location>
    </subcellularLocation>
    <subcellularLocation>
        <location evidence="2">Cytoplasm</location>
    </subcellularLocation>
</comment>
<dbReference type="Pfam" id="PF16664">
    <property type="entry name" value="STAC2_u1"/>
    <property type="match status" value="1"/>
</dbReference>
<reference evidence="11" key="1">
    <citation type="submission" date="2025-08" db="UniProtKB">
        <authorList>
            <consortium name="Ensembl"/>
        </authorList>
    </citation>
    <scope>IDENTIFICATION</scope>
</reference>
<name>A0A8B9REX5_ASTMX</name>
<organism evidence="11 12">
    <name type="scientific">Astyanax mexicanus</name>
    <name type="common">Blind cave fish</name>
    <name type="synonym">Astyanax fasciatus mexicanus</name>
    <dbReference type="NCBI Taxonomy" id="7994"/>
    <lineage>
        <taxon>Eukaryota</taxon>
        <taxon>Metazoa</taxon>
        <taxon>Chordata</taxon>
        <taxon>Craniata</taxon>
        <taxon>Vertebrata</taxon>
        <taxon>Euteleostomi</taxon>
        <taxon>Actinopterygii</taxon>
        <taxon>Neopterygii</taxon>
        <taxon>Teleostei</taxon>
        <taxon>Ostariophysi</taxon>
        <taxon>Characiformes</taxon>
        <taxon>Characoidei</taxon>
        <taxon>Acestrorhamphidae</taxon>
        <taxon>Acestrorhamphinae</taxon>
        <taxon>Astyanax</taxon>
    </lineage>
</organism>
<dbReference type="PANTHER" id="PTHR15135:SF3">
    <property type="entry name" value="SH3 AND CYSTEINE-RICH DOMAIN-CONTAINING PROTEIN"/>
    <property type="match status" value="1"/>
</dbReference>
<evidence type="ECO:0000256" key="3">
    <source>
        <dbReference type="ARBA" id="ARBA00022443"/>
    </source>
</evidence>
<dbReference type="PROSITE" id="PS50002">
    <property type="entry name" value="SH3"/>
    <property type="match status" value="1"/>
</dbReference>
<sequence>MAGVVHNAGCFMEAVSGVDDYLLSCSCCRVLRSYCDVTVPKTDSNAGAEDALYSPSVEHNEHGRWEMCFPQSLQEVEESGDVLVKTLSLSLLLLYCLCPNAKLGLRCKACKMGIHHKCLDGVGQQRCMGKLPKGFRRYSSSPLLIQEQFGCIKEVMPIACGSKVDPVYETLRFGTSLAQKTKRMSGSDSPPRNSSNDLAQVPEEAAAYSSHAQLTRKHSDNVFASLENGTENFEVEEKKPENSPTQADEKVAVFDLQSERELRKDLLQLNTYVALYRFTPQDNQDLEMRPGDRIILADDSNDDWWKGVIDDRIGFFPASFAHQVKAGERVFRCNRTFIGCKEQGQITLKEGQICISNEDEHNGFIRVASGKKRGFVPCDVLENI</sequence>
<keyword evidence="8" id="KW-0472">Membrane</keyword>
<proteinExistence type="predicted"/>
<keyword evidence="7" id="KW-0862">Zinc</keyword>
<dbReference type="InterPro" id="IPR035508">
    <property type="entry name" value="STAC1_SH3"/>
</dbReference>
<keyword evidence="6" id="KW-0677">Repeat</keyword>
<dbReference type="GO" id="GO:1903078">
    <property type="term" value="P:positive regulation of protein localization to plasma membrane"/>
    <property type="evidence" value="ECO:0007669"/>
    <property type="project" value="TreeGrafter"/>
</dbReference>
<protein>
    <submittedName>
        <fullName evidence="11">SH3 and cysteine rich domain</fullName>
    </submittedName>
</protein>
<evidence type="ECO:0000256" key="7">
    <source>
        <dbReference type="ARBA" id="ARBA00022771"/>
    </source>
</evidence>
<keyword evidence="4" id="KW-1003">Cell membrane</keyword>
<keyword evidence="7" id="KW-0863">Zinc-finger</keyword>
<dbReference type="InterPro" id="IPR036028">
    <property type="entry name" value="SH3-like_dom_sf"/>
</dbReference>
<feature type="domain" description="SH3" evidence="10">
    <location>
        <begin position="267"/>
        <end position="326"/>
    </location>
</feature>
<dbReference type="Pfam" id="PF07653">
    <property type="entry name" value="SH3_2"/>
    <property type="match status" value="1"/>
</dbReference>
<evidence type="ECO:0000256" key="9">
    <source>
        <dbReference type="PROSITE-ProRule" id="PRU00192"/>
    </source>
</evidence>
<dbReference type="Proteomes" id="UP000694621">
    <property type="component" value="Unplaced"/>
</dbReference>
<dbReference type="CDD" id="cd11833">
    <property type="entry name" value="SH3_Stac_1"/>
    <property type="match status" value="1"/>
</dbReference>
<dbReference type="AlphaFoldDB" id="A0A8B9REX5"/>
<evidence type="ECO:0000256" key="5">
    <source>
        <dbReference type="ARBA" id="ARBA00022490"/>
    </source>
</evidence>
<keyword evidence="5" id="KW-0963">Cytoplasm</keyword>
<dbReference type="Pfam" id="PF00018">
    <property type="entry name" value="SH3_1"/>
    <property type="match status" value="1"/>
</dbReference>
<dbReference type="GO" id="GO:0005737">
    <property type="term" value="C:cytoplasm"/>
    <property type="evidence" value="ECO:0007669"/>
    <property type="project" value="UniProtKB-SubCell"/>
</dbReference>
<evidence type="ECO:0000256" key="8">
    <source>
        <dbReference type="ARBA" id="ARBA00023136"/>
    </source>
</evidence>
<evidence type="ECO:0000259" key="10">
    <source>
        <dbReference type="PROSITE" id="PS50002"/>
    </source>
</evidence>
<evidence type="ECO:0000256" key="1">
    <source>
        <dbReference type="ARBA" id="ARBA00004236"/>
    </source>
</evidence>
<dbReference type="GO" id="GO:0008270">
    <property type="term" value="F:zinc ion binding"/>
    <property type="evidence" value="ECO:0007669"/>
    <property type="project" value="UniProtKB-KW"/>
</dbReference>
<dbReference type="SUPFAM" id="SSF50044">
    <property type="entry name" value="SH3-domain"/>
    <property type="match status" value="1"/>
</dbReference>
<dbReference type="GO" id="GO:0003009">
    <property type="term" value="P:skeletal muscle contraction"/>
    <property type="evidence" value="ECO:0007669"/>
    <property type="project" value="TreeGrafter"/>
</dbReference>
<evidence type="ECO:0000256" key="6">
    <source>
        <dbReference type="ARBA" id="ARBA00022737"/>
    </source>
</evidence>
<dbReference type="Ensembl" id="ENSAMXT00005041250.1">
    <property type="protein sequence ID" value="ENSAMXP00005037861.1"/>
    <property type="gene ID" value="ENSAMXG00005017961.1"/>
</dbReference>
<evidence type="ECO:0000313" key="11">
    <source>
        <dbReference type="Ensembl" id="ENSAMXP00005037861.1"/>
    </source>
</evidence>
<dbReference type="Gene3D" id="3.30.60.20">
    <property type="match status" value="1"/>
</dbReference>
<dbReference type="InterPro" id="IPR039688">
    <property type="entry name" value="STAC1/2/3"/>
</dbReference>
<keyword evidence="7" id="KW-0479">Metal-binding</keyword>
<dbReference type="InterPro" id="IPR001452">
    <property type="entry name" value="SH3_domain"/>
</dbReference>